<dbReference type="GeneID" id="93161918"/>
<dbReference type="AlphaFoldDB" id="A0A0J9EW64"/>
<proteinExistence type="predicted"/>
<reference evidence="1 2" key="1">
    <citation type="submission" date="2011-04" db="EMBL/GenBank/DDBJ databases">
        <title>The Genome Sequence of Clostridium citroniae WAL-19142.</title>
        <authorList>
            <consortium name="The Broad Institute Genome Sequencing Platform"/>
            <person name="Earl A."/>
            <person name="Ward D."/>
            <person name="Feldgarden M."/>
            <person name="Gevers D."/>
            <person name="Warren Y.A."/>
            <person name="Tyrrell K.L."/>
            <person name="Citron D.M."/>
            <person name="Goldstein E.J."/>
            <person name="Daigneault M."/>
            <person name="Allen-Vercoe E."/>
            <person name="Young S.K."/>
            <person name="Zeng Q."/>
            <person name="Gargeya S."/>
            <person name="Fitzgerald M."/>
            <person name="Haas B."/>
            <person name="Abouelleil A."/>
            <person name="Alvarado L."/>
            <person name="Arachchi H.M."/>
            <person name="Berlin A."/>
            <person name="Brown A."/>
            <person name="Chapman S.B."/>
            <person name="Chen Z."/>
            <person name="Dunbar C."/>
            <person name="Freedman E."/>
            <person name="Gearin G."/>
            <person name="Gellesch M."/>
            <person name="Goldberg J."/>
            <person name="Griggs A."/>
            <person name="Gujja S."/>
            <person name="Heilman E.R."/>
            <person name="Heiman D."/>
            <person name="Howarth C."/>
            <person name="Larson L."/>
            <person name="Lui A."/>
            <person name="MacDonald P.J."/>
            <person name="Mehta T."/>
            <person name="Montmayeur A."/>
            <person name="Murphy C."/>
            <person name="Neiman D."/>
            <person name="Pearson M."/>
            <person name="Priest M."/>
            <person name="Roberts A."/>
            <person name="Saif S."/>
            <person name="Shea T."/>
            <person name="Shenoy N."/>
            <person name="Sisk P."/>
            <person name="Stolte C."/>
            <person name="Sykes S."/>
            <person name="White J."/>
            <person name="Yandava C."/>
            <person name="Wortman J."/>
            <person name="Nusbaum C."/>
            <person name="Birren B."/>
        </authorList>
    </citation>
    <scope>NUCLEOTIDE SEQUENCE [LARGE SCALE GENOMIC DNA]</scope>
    <source>
        <strain evidence="1 2">WAL-19142</strain>
    </source>
</reference>
<sequence>MREPYVVYQSIKAAEDMFAAMEMIPDRVRFRQVEFIDNETAAVNLDIALILVALENGPLQ</sequence>
<comment type="caution">
    <text evidence="1">The sequence shown here is derived from an EMBL/GenBank/DDBJ whole genome shotgun (WGS) entry which is preliminary data.</text>
</comment>
<dbReference type="RefSeq" id="WP_007860566.1">
    <property type="nucleotide sequence ID" value="NZ_KQ235877.1"/>
</dbReference>
<evidence type="ECO:0000313" key="2">
    <source>
        <dbReference type="Proteomes" id="UP000037392"/>
    </source>
</evidence>
<dbReference type="OrthoDB" id="2065088at2"/>
<accession>A0A0J9EW64</accession>
<dbReference type="EMBL" id="ADLK01000019">
    <property type="protein sequence ID" value="KMW20125.1"/>
    <property type="molecule type" value="Genomic_DNA"/>
</dbReference>
<organism evidence="1 2">
    <name type="scientific">[Clostridium] citroniae WAL-19142</name>
    <dbReference type="NCBI Taxonomy" id="742734"/>
    <lineage>
        <taxon>Bacteria</taxon>
        <taxon>Bacillati</taxon>
        <taxon>Bacillota</taxon>
        <taxon>Clostridia</taxon>
        <taxon>Lachnospirales</taxon>
        <taxon>Lachnospiraceae</taxon>
        <taxon>Enterocloster</taxon>
    </lineage>
</organism>
<protein>
    <submittedName>
        <fullName evidence="1">Uncharacterized protein</fullName>
    </submittedName>
</protein>
<dbReference type="PATRIC" id="fig|742734.4.peg.2302"/>
<evidence type="ECO:0000313" key="1">
    <source>
        <dbReference type="EMBL" id="KMW20125.1"/>
    </source>
</evidence>
<dbReference type="Proteomes" id="UP000037392">
    <property type="component" value="Unassembled WGS sequence"/>
</dbReference>
<name>A0A0J9EW64_9FIRM</name>
<gene>
    <name evidence="1" type="ORF">HMPREF9470_02140</name>
</gene>